<feature type="region of interest" description="Disordered" evidence="1">
    <location>
        <begin position="19"/>
        <end position="41"/>
    </location>
</feature>
<name>A0A0E9Q5X8_ANGAN</name>
<feature type="compositionally biased region" description="Basic and acidic residues" evidence="1">
    <location>
        <begin position="23"/>
        <end position="41"/>
    </location>
</feature>
<reference evidence="2" key="2">
    <citation type="journal article" date="2015" name="Fish Shellfish Immunol.">
        <title>Early steps in the European eel (Anguilla anguilla)-Vibrio vulnificus interaction in the gills: Role of the RtxA13 toxin.</title>
        <authorList>
            <person name="Callol A."/>
            <person name="Pajuelo D."/>
            <person name="Ebbesson L."/>
            <person name="Teles M."/>
            <person name="MacKenzie S."/>
            <person name="Amaro C."/>
        </authorList>
    </citation>
    <scope>NUCLEOTIDE SEQUENCE</scope>
</reference>
<dbReference type="EMBL" id="GBXM01096852">
    <property type="protein sequence ID" value="JAH11725.1"/>
    <property type="molecule type" value="Transcribed_RNA"/>
</dbReference>
<evidence type="ECO:0000313" key="2">
    <source>
        <dbReference type="EMBL" id="JAH11725.1"/>
    </source>
</evidence>
<reference evidence="2" key="1">
    <citation type="submission" date="2014-11" db="EMBL/GenBank/DDBJ databases">
        <authorList>
            <person name="Amaro Gonzalez C."/>
        </authorList>
    </citation>
    <scope>NUCLEOTIDE SEQUENCE</scope>
</reference>
<organism evidence="2">
    <name type="scientific">Anguilla anguilla</name>
    <name type="common">European freshwater eel</name>
    <name type="synonym">Muraena anguilla</name>
    <dbReference type="NCBI Taxonomy" id="7936"/>
    <lineage>
        <taxon>Eukaryota</taxon>
        <taxon>Metazoa</taxon>
        <taxon>Chordata</taxon>
        <taxon>Craniata</taxon>
        <taxon>Vertebrata</taxon>
        <taxon>Euteleostomi</taxon>
        <taxon>Actinopterygii</taxon>
        <taxon>Neopterygii</taxon>
        <taxon>Teleostei</taxon>
        <taxon>Anguilliformes</taxon>
        <taxon>Anguillidae</taxon>
        <taxon>Anguilla</taxon>
    </lineage>
</organism>
<sequence>MPVGKKWKEMKVWCLQAKGRGMAQRERERDSERERQGCRLI</sequence>
<accession>A0A0E9Q5X8</accession>
<proteinExistence type="predicted"/>
<protein>
    <submittedName>
        <fullName evidence="2">Uncharacterized protein</fullName>
    </submittedName>
</protein>
<evidence type="ECO:0000256" key="1">
    <source>
        <dbReference type="SAM" id="MobiDB-lite"/>
    </source>
</evidence>
<dbReference type="AlphaFoldDB" id="A0A0E9Q5X8"/>